<sequence>MGFQFHFSKFLKRNFVYTEEDEPSSKPASRPGSTHASPVTSPAASLYEYRVPDKYLNDPMRCGKRPDIVGYYVDPMGG</sequence>
<feature type="non-terminal residue" evidence="2">
    <location>
        <position position="78"/>
    </location>
</feature>
<organism evidence="2 3">
    <name type="scientific">Apophysomyces ossiformis</name>
    <dbReference type="NCBI Taxonomy" id="679940"/>
    <lineage>
        <taxon>Eukaryota</taxon>
        <taxon>Fungi</taxon>
        <taxon>Fungi incertae sedis</taxon>
        <taxon>Mucoromycota</taxon>
        <taxon>Mucoromycotina</taxon>
        <taxon>Mucoromycetes</taxon>
        <taxon>Mucorales</taxon>
        <taxon>Mucorineae</taxon>
        <taxon>Mucoraceae</taxon>
        <taxon>Apophysomyces</taxon>
    </lineage>
</organism>
<comment type="caution">
    <text evidence="2">The sequence shown here is derived from an EMBL/GenBank/DDBJ whole genome shotgun (WGS) entry which is preliminary data.</text>
</comment>
<feature type="region of interest" description="Disordered" evidence="1">
    <location>
        <begin position="18"/>
        <end position="41"/>
    </location>
</feature>
<proteinExistence type="predicted"/>
<accession>A0A8H7BIN4</accession>
<feature type="compositionally biased region" description="Polar residues" evidence="1">
    <location>
        <begin position="31"/>
        <end position="41"/>
    </location>
</feature>
<dbReference type="OrthoDB" id="2355621at2759"/>
<dbReference type="EMBL" id="JABAYA010000570">
    <property type="protein sequence ID" value="KAF7720549.1"/>
    <property type="molecule type" value="Genomic_DNA"/>
</dbReference>
<evidence type="ECO:0000313" key="3">
    <source>
        <dbReference type="Proteomes" id="UP000605846"/>
    </source>
</evidence>
<evidence type="ECO:0000256" key="1">
    <source>
        <dbReference type="SAM" id="MobiDB-lite"/>
    </source>
</evidence>
<reference evidence="2" key="1">
    <citation type="submission" date="2020-01" db="EMBL/GenBank/DDBJ databases">
        <title>Genome Sequencing of Three Apophysomyces-Like Fungal Strains Confirms a Novel Fungal Genus in the Mucoromycota with divergent Burkholderia-like Endosymbiotic Bacteria.</title>
        <authorList>
            <person name="Stajich J.E."/>
            <person name="Macias A.M."/>
            <person name="Carter-House D."/>
            <person name="Lovett B."/>
            <person name="Kasson L.R."/>
            <person name="Berry K."/>
            <person name="Grigoriev I."/>
            <person name="Chang Y."/>
            <person name="Spatafora J."/>
            <person name="Kasson M.T."/>
        </authorList>
    </citation>
    <scope>NUCLEOTIDE SEQUENCE</scope>
    <source>
        <strain evidence="2">NRRL A-21654</strain>
    </source>
</reference>
<keyword evidence="3" id="KW-1185">Reference proteome</keyword>
<name>A0A8H7BIN4_9FUNG</name>
<evidence type="ECO:0000313" key="2">
    <source>
        <dbReference type="EMBL" id="KAF7720549.1"/>
    </source>
</evidence>
<protein>
    <submittedName>
        <fullName evidence="2">Uncharacterized protein</fullName>
    </submittedName>
</protein>
<dbReference type="Proteomes" id="UP000605846">
    <property type="component" value="Unassembled WGS sequence"/>
</dbReference>
<gene>
    <name evidence="2" type="ORF">EC973_007591</name>
</gene>
<dbReference type="AlphaFoldDB" id="A0A8H7BIN4"/>